<dbReference type="InterPro" id="IPR019496">
    <property type="entry name" value="NUFIP1_cons_dom"/>
</dbReference>
<name>A0A8J4T863_9TREM</name>
<dbReference type="Proteomes" id="UP000748531">
    <property type="component" value="Unassembled WGS sequence"/>
</dbReference>
<dbReference type="PANTHER" id="PTHR13309">
    <property type="entry name" value="NUCLEAR FRAGILE X MENTAL RETARDATION PROTEIN INTERACTING PROTEIN 1"/>
    <property type="match status" value="1"/>
</dbReference>
<gene>
    <name evidence="3" type="ORF">PHET_10343</name>
</gene>
<feature type="region of interest" description="Disordered" evidence="1">
    <location>
        <begin position="240"/>
        <end position="313"/>
    </location>
</feature>
<keyword evidence="4" id="KW-1185">Reference proteome</keyword>
<protein>
    <recommendedName>
        <fullName evidence="2">FMR1-interacting protein 1 conserved domain-containing protein</fullName>
    </recommendedName>
</protein>
<evidence type="ECO:0000313" key="4">
    <source>
        <dbReference type="Proteomes" id="UP000748531"/>
    </source>
</evidence>
<evidence type="ECO:0000313" key="3">
    <source>
        <dbReference type="EMBL" id="KAF5396719.1"/>
    </source>
</evidence>
<dbReference type="PANTHER" id="PTHR13309:SF0">
    <property type="entry name" value="FMR1-INTERACTING PROTEIN NUFIP1"/>
    <property type="match status" value="1"/>
</dbReference>
<dbReference type="OrthoDB" id="273070at2759"/>
<feature type="compositionally biased region" description="Basic residues" evidence="1">
    <location>
        <begin position="272"/>
        <end position="284"/>
    </location>
</feature>
<dbReference type="GO" id="GO:0005634">
    <property type="term" value="C:nucleus"/>
    <property type="evidence" value="ECO:0007669"/>
    <property type="project" value="TreeGrafter"/>
</dbReference>
<dbReference type="Pfam" id="PF10453">
    <property type="entry name" value="NUFIP1"/>
    <property type="match status" value="1"/>
</dbReference>
<dbReference type="GO" id="GO:0003723">
    <property type="term" value="F:RNA binding"/>
    <property type="evidence" value="ECO:0007669"/>
    <property type="project" value="InterPro"/>
</dbReference>
<reference evidence="3" key="1">
    <citation type="submission" date="2019-05" db="EMBL/GenBank/DDBJ databases">
        <title>Annotation for the trematode Paragonimus heterotremus.</title>
        <authorList>
            <person name="Choi Y.-J."/>
        </authorList>
    </citation>
    <scope>NUCLEOTIDE SEQUENCE</scope>
    <source>
        <strain evidence="3">LC</strain>
    </source>
</reference>
<organism evidence="3 4">
    <name type="scientific">Paragonimus heterotremus</name>
    <dbReference type="NCBI Taxonomy" id="100268"/>
    <lineage>
        <taxon>Eukaryota</taxon>
        <taxon>Metazoa</taxon>
        <taxon>Spiralia</taxon>
        <taxon>Lophotrochozoa</taxon>
        <taxon>Platyhelminthes</taxon>
        <taxon>Trematoda</taxon>
        <taxon>Digenea</taxon>
        <taxon>Plagiorchiida</taxon>
        <taxon>Troglotremata</taxon>
        <taxon>Troglotrematidae</taxon>
        <taxon>Paragonimus</taxon>
    </lineage>
</organism>
<accession>A0A8J4T863</accession>
<dbReference type="GO" id="GO:0000492">
    <property type="term" value="P:box C/D snoRNP assembly"/>
    <property type="evidence" value="ECO:0007669"/>
    <property type="project" value="TreeGrafter"/>
</dbReference>
<dbReference type="InterPro" id="IPR039136">
    <property type="entry name" value="NUFIP1-like"/>
</dbReference>
<dbReference type="AlphaFoldDB" id="A0A8J4T863"/>
<evidence type="ECO:0000256" key="1">
    <source>
        <dbReference type="SAM" id="MobiDB-lite"/>
    </source>
</evidence>
<feature type="domain" description="FMR1-interacting protein 1 conserved" evidence="2">
    <location>
        <begin position="124"/>
        <end position="159"/>
    </location>
</feature>
<comment type="caution">
    <text evidence="3">The sequence shown here is derived from an EMBL/GenBank/DDBJ whole genome shotgun (WGS) entry which is preliminary data.</text>
</comment>
<sequence>MELPPFDILWQASQNLSELEAVLEKMDIISSQKKRATRKRTHGRRDGLYGVGFDIEDRDYYEPLKYCCDEAFYTEQEYTTHLESHVKCEFENCPFVAHRKLLQVHIEVVHDGGLFNKIYRDTSDKGVLEWRAARRRNYPTLERAAAKQELLAQRLARGQIFKTAEFGTLNRHRPTVLTARDLEKDHAANERDFQATSLKDNFAPRPTTVSGSKGIDAVKTVNATIEAGDSALSLIAVGYNSDSDGESPENGKSADSPTTTTTKTGPVEPLRGRRRRGGRRRTGKRPKDLNDENLNTEANGQPPHRKKSDNPFASNPLIQLQAKRRAISKNPNRILSRPTILHMLLAEEMRTERNQLMQCIRYVIKQNYFFNQTPTDIKETN</sequence>
<dbReference type="EMBL" id="LUCH01007495">
    <property type="protein sequence ID" value="KAF5396719.1"/>
    <property type="molecule type" value="Genomic_DNA"/>
</dbReference>
<evidence type="ECO:0000259" key="2">
    <source>
        <dbReference type="Pfam" id="PF10453"/>
    </source>
</evidence>
<proteinExistence type="predicted"/>